<dbReference type="NCBIfam" id="NF001419">
    <property type="entry name" value="PRK00293.1"/>
    <property type="match status" value="1"/>
</dbReference>
<sequence length="611" mass="61865">MRETSERVAARLIGGLAAVMAMACLLTEPAASEPLPPPADQVFTLAVRRTDDAALAIRITAAPGHYLYRDGMLAVLDGRPLPLVLPAGTEKDDPNFGLVEIYHGAVDARLPDAPSAGRLRVSYQGCAEAGICYPPLAKLIDLSTLAIGDPPPRTRARDDIAAAPTVRPAADAASPAAPPAGDADDPTAGLMAGRWVPMLAAFLAFGVLLALTPCVFPMIPILSGMLVRSGEALSPRRGFVLSAVYVLAMAGAYGVLGLAAGWSGANLQAALQTPWAIGLMAAALTALALSMLGLYEIALPVGLATRLGAARGGGGTVAGAALLGFASALVVGPCVTPPLAAAMLYAAQTGEAGKGAAALFMLGLGMGLPLVAVGTFGAHVLPRSGPWLARVKQLFGVVFLAAAAALLTRILPGPAALAVWGVLALAAAVFLGGFDRLAPATPWQRRIGKAGGLAAATYGILLLVGAAGGADDPLRPLAFLAGGRTSDPDAASARTRVASLAAFDRALATQAGGGPVLVSFTADWCTVCRSNEAVMAEPALRARLARLPVIAADVTHYGTDTKALMDRFAVVGPPTLFLVDGAGREIPGTRLVGPFTADEIGRRLARAAGGA</sequence>
<keyword evidence="5 8" id="KW-1133">Transmembrane helix</keyword>
<keyword evidence="11" id="KW-1185">Reference proteome</keyword>
<dbReference type="EC" id="1.8.1.8" evidence="10"/>
<dbReference type="EMBL" id="JBHUIW010000003">
    <property type="protein sequence ID" value="MFD2181510.1"/>
    <property type="molecule type" value="Genomic_DNA"/>
</dbReference>
<dbReference type="InterPro" id="IPR036929">
    <property type="entry name" value="DsbDN_sf"/>
</dbReference>
<dbReference type="Proteomes" id="UP001597314">
    <property type="component" value="Unassembled WGS sequence"/>
</dbReference>
<dbReference type="InterPro" id="IPR028250">
    <property type="entry name" value="DsbDN"/>
</dbReference>
<accession>A0ABW5AG84</accession>
<feature type="region of interest" description="Disordered" evidence="7">
    <location>
        <begin position="165"/>
        <end position="184"/>
    </location>
</feature>
<reference evidence="11" key="1">
    <citation type="journal article" date="2019" name="Int. J. Syst. Evol. Microbiol.">
        <title>The Global Catalogue of Microorganisms (GCM) 10K type strain sequencing project: providing services to taxonomists for standard genome sequencing and annotation.</title>
        <authorList>
            <consortium name="The Broad Institute Genomics Platform"/>
            <consortium name="The Broad Institute Genome Sequencing Center for Infectious Disease"/>
            <person name="Wu L."/>
            <person name="Ma J."/>
        </authorList>
    </citation>
    <scope>NUCLEOTIDE SEQUENCE [LARGE SCALE GENOMIC DNA]</scope>
    <source>
        <strain evidence="11">CGMCC 1.6774</strain>
    </source>
</reference>
<feature type="transmembrane region" description="Helical" evidence="8">
    <location>
        <begin position="417"/>
        <end position="438"/>
    </location>
</feature>
<feature type="transmembrane region" description="Helical" evidence="8">
    <location>
        <begin position="357"/>
        <end position="381"/>
    </location>
</feature>
<evidence type="ECO:0000256" key="6">
    <source>
        <dbReference type="ARBA" id="ARBA00023136"/>
    </source>
</evidence>
<evidence type="ECO:0000256" key="7">
    <source>
        <dbReference type="SAM" id="MobiDB-lite"/>
    </source>
</evidence>
<dbReference type="InterPro" id="IPR036249">
    <property type="entry name" value="Thioredoxin-like_sf"/>
</dbReference>
<dbReference type="Pfam" id="PF02683">
    <property type="entry name" value="DsbD_TM"/>
    <property type="match status" value="1"/>
</dbReference>
<evidence type="ECO:0000313" key="11">
    <source>
        <dbReference type="Proteomes" id="UP001597314"/>
    </source>
</evidence>
<protein>
    <submittedName>
        <fullName evidence="10">Protein-disulfide reductase DsbD</fullName>
        <ecNumber evidence="10">1.8.1.8</ecNumber>
    </submittedName>
</protein>
<organism evidence="10 11">
    <name type="scientific">Rhodoplanes azumiensis</name>
    <dbReference type="NCBI Taxonomy" id="1897628"/>
    <lineage>
        <taxon>Bacteria</taxon>
        <taxon>Pseudomonadati</taxon>
        <taxon>Pseudomonadota</taxon>
        <taxon>Alphaproteobacteria</taxon>
        <taxon>Hyphomicrobiales</taxon>
        <taxon>Nitrobacteraceae</taxon>
        <taxon>Rhodoplanes</taxon>
    </lineage>
</organism>
<dbReference type="Gene3D" id="2.60.40.1250">
    <property type="entry name" value="Thiol:disulfide interchange protein DsbD, N-terminal domain"/>
    <property type="match status" value="1"/>
</dbReference>
<dbReference type="SUPFAM" id="SSF74863">
    <property type="entry name" value="Thiol:disulfide interchange protein DsbD, N-terminal domain (DsbD-alpha)"/>
    <property type="match status" value="1"/>
</dbReference>
<evidence type="ECO:0000256" key="3">
    <source>
        <dbReference type="ARBA" id="ARBA00022692"/>
    </source>
</evidence>
<keyword evidence="3 8" id="KW-0812">Transmembrane</keyword>
<comment type="caution">
    <text evidence="10">The sequence shown here is derived from an EMBL/GenBank/DDBJ whole genome shotgun (WGS) entry which is preliminary data.</text>
</comment>
<feature type="transmembrane region" description="Helical" evidence="8">
    <location>
        <begin position="195"/>
        <end position="227"/>
    </location>
</feature>
<dbReference type="InterPro" id="IPR003834">
    <property type="entry name" value="Cyt_c_assmbl_TM_dom"/>
</dbReference>
<evidence type="ECO:0000256" key="5">
    <source>
        <dbReference type="ARBA" id="ARBA00022989"/>
    </source>
</evidence>
<dbReference type="PROSITE" id="PS51352">
    <property type="entry name" value="THIOREDOXIN_2"/>
    <property type="match status" value="1"/>
</dbReference>
<dbReference type="PANTHER" id="PTHR32234">
    <property type="entry name" value="THIOL:DISULFIDE INTERCHANGE PROTEIN DSBD"/>
    <property type="match status" value="1"/>
</dbReference>
<feature type="transmembrane region" description="Helical" evidence="8">
    <location>
        <begin position="393"/>
        <end position="411"/>
    </location>
</feature>
<dbReference type="Pfam" id="PF00085">
    <property type="entry name" value="Thioredoxin"/>
    <property type="match status" value="1"/>
</dbReference>
<comment type="subcellular location">
    <subcellularLocation>
        <location evidence="1">Cell membrane</location>
        <topology evidence="1">Multi-pass membrane protein</topology>
    </subcellularLocation>
</comment>
<evidence type="ECO:0000259" key="9">
    <source>
        <dbReference type="PROSITE" id="PS51352"/>
    </source>
</evidence>
<keyword evidence="6 8" id="KW-0472">Membrane</keyword>
<dbReference type="Pfam" id="PF11412">
    <property type="entry name" value="DsbD_N"/>
    <property type="match status" value="1"/>
</dbReference>
<keyword evidence="2" id="KW-1003">Cell membrane</keyword>
<feature type="domain" description="Thioredoxin" evidence="9">
    <location>
        <begin position="479"/>
        <end position="610"/>
    </location>
</feature>
<evidence type="ECO:0000256" key="1">
    <source>
        <dbReference type="ARBA" id="ARBA00004651"/>
    </source>
</evidence>
<keyword evidence="10" id="KW-0560">Oxidoreductase</keyword>
<name>A0ABW5AG84_9BRAD</name>
<gene>
    <name evidence="10" type="primary">dsbD</name>
    <name evidence="10" type="ORF">ACFSOX_05045</name>
</gene>
<dbReference type="SUPFAM" id="SSF52833">
    <property type="entry name" value="Thioredoxin-like"/>
    <property type="match status" value="1"/>
</dbReference>
<proteinExistence type="predicted"/>
<evidence type="ECO:0000256" key="2">
    <source>
        <dbReference type="ARBA" id="ARBA00022475"/>
    </source>
</evidence>
<keyword evidence="4" id="KW-0201">Cytochrome c-type biogenesis</keyword>
<feature type="transmembrane region" description="Helical" evidence="8">
    <location>
        <begin position="239"/>
        <end position="263"/>
    </location>
</feature>
<dbReference type="RefSeq" id="WP_378476688.1">
    <property type="nucleotide sequence ID" value="NZ_JBHUIW010000003.1"/>
</dbReference>
<dbReference type="PANTHER" id="PTHR32234:SF0">
    <property type="entry name" value="THIOL:DISULFIDE INTERCHANGE PROTEIN DSBD"/>
    <property type="match status" value="1"/>
</dbReference>
<feature type="transmembrane region" description="Helical" evidence="8">
    <location>
        <begin position="316"/>
        <end position="345"/>
    </location>
</feature>
<feature type="transmembrane region" description="Helical" evidence="8">
    <location>
        <begin position="275"/>
        <end position="295"/>
    </location>
</feature>
<feature type="transmembrane region" description="Helical" evidence="8">
    <location>
        <begin position="450"/>
        <end position="470"/>
    </location>
</feature>
<dbReference type="GO" id="GO:0047134">
    <property type="term" value="F:protein-disulfide reductase [NAD(P)H] activity"/>
    <property type="evidence" value="ECO:0007669"/>
    <property type="project" value="UniProtKB-EC"/>
</dbReference>
<dbReference type="InterPro" id="IPR013766">
    <property type="entry name" value="Thioredoxin_domain"/>
</dbReference>
<dbReference type="PROSITE" id="PS51257">
    <property type="entry name" value="PROKAR_LIPOPROTEIN"/>
    <property type="match status" value="1"/>
</dbReference>
<feature type="compositionally biased region" description="Low complexity" evidence="7">
    <location>
        <begin position="165"/>
        <end position="181"/>
    </location>
</feature>
<evidence type="ECO:0000256" key="4">
    <source>
        <dbReference type="ARBA" id="ARBA00022748"/>
    </source>
</evidence>
<evidence type="ECO:0000256" key="8">
    <source>
        <dbReference type="SAM" id="Phobius"/>
    </source>
</evidence>
<dbReference type="Gene3D" id="3.40.30.10">
    <property type="entry name" value="Glutaredoxin"/>
    <property type="match status" value="1"/>
</dbReference>
<evidence type="ECO:0000313" key="10">
    <source>
        <dbReference type="EMBL" id="MFD2181510.1"/>
    </source>
</evidence>